<sequence>MENENSGPLPDTRPAKERTNVYSVPPFSYYVAPKEGEPPEEPSPPTSKAHEPFYNSEPIFGAGERCFYAPPQTFPANNFGRSLEQQRYLREINKPCIISLWDQACLGHLFPGMFEGKIDAMELFHLLKMVLMVMINSVTVAINVFYGTTASANFLDWARTMSGVVFFSEFLVVYALFLFLIIVTLHAMVCDNVGAKLAGDIAALSNRISTFSVFRVVAIVSPAFAINRIFPIFQNAMTLTDYLRAVVLLLLWLCACFLAMAAVMLKMTQISFTSTQSITNWSLSEFIQLIGLTMNLARLDDSYTTETEVLLDAVHHHFCSPGIPRGLNRAECLYTRVCDYLSLSRPTNYEYFDVIFNYHFKYKQDSEKMTVCMKLRKMLNYLAFVLRMDNSVLRRLLQMSQSPLPFFQMGRDAFVQSFKEHDELGMLVAVWRSDPASVPVKMFARENKKGFDVTYTCADGREVWDVENLSQLQTNSESEKKFYDDIVGACHLFM</sequence>
<feature type="transmembrane region" description="Helical" evidence="2">
    <location>
        <begin position="210"/>
        <end position="230"/>
    </location>
</feature>
<evidence type="ECO:0000256" key="2">
    <source>
        <dbReference type="SAM" id="Phobius"/>
    </source>
</evidence>
<protein>
    <submittedName>
        <fullName evidence="3">Uncharacterized protein</fullName>
    </submittedName>
</protein>
<keyword evidence="2" id="KW-1133">Transmembrane helix</keyword>
<dbReference type="OMA" id="PLPFFQM"/>
<dbReference type="AlphaFoldDB" id="A0A422N458"/>
<feature type="transmembrane region" description="Helical" evidence="2">
    <location>
        <begin position="126"/>
        <end position="146"/>
    </location>
</feature>
<evidence type="ECO:0000313" key="4">
    <source>
        <dbReference type="Proteomes" id="UP000283634"/>
    </source>
</evidence>
<feature type="region of interest" description="Disordered" evidence="1">
    <location>
        <begin position="1"/>
        <end position="53"/>
    </location>
</feature>
<keyword evidence="4" id="KW-1185">Reference proteome</keyword>
<dbReference type="EMBL" id="MKGL01000337">
    <property type="protein sequence ID" value="RNF00230.1"/>
    <property type="molecule type" value="Genomic_DNA"/>
</dbReference>
<keyword evidence="2" id="KW-0812">Transmembrane</keyword>
<reference evidence="3 4" key="1">
    <citation type="journal article" date="2018" name="BMC Genomics">
        <title>Genomic comparison of Trypanosoma conorhini and Trypanosoma rangeli to Trypanosoma cruzi strains of high and low virulence.</title>
        <authorList>
            <person name="Bradwell K.R."/>
            <person name="Koparde V.N."/>
            <person name="Matveyev A.V."/>
            <person name="Serrano M.G."/>
            <person name="Alves J.M."/>
            <person name="Parikh H."/>
            <person name="Huang B."/>
            <person name="Lee V."/>
            <person name="Espinosa-Alvarez O."/>
            <person name="Ortiz P.A."/>
            <person name="Costa-Martins A.G."/>
            <person name="Teixeira M.M."/>
            <person name="Buck G.A."/>
        </authorList>
    </citation>
    <scope>NUCLEOTIDE SEQUENCE [LARGE SCALE GENOMIC DNA]</scope>
    <source>
        <strain evidence="3 4">AM80</strain>
    </source>
</reference>
<evidence type="ECO:0000256" key="1">
    <source>
        <dbReference type="SAM" id="MobiDB-lite"/>
    </source>
</evidence>
<dbReference type="Proteomes" id="UP000283634">
    <property type="component" value="Unassembled WGS sequence"/>
</dbReference>
<dbReference type="OrthoDB" id="247964at2759"/>
<name>A0A422N458_TRYRA</name>
<dbReference type="VEuPathDB" id="TriTrypDB:TRSC58_01584"/>
<proteinExistence type="predicted"/>
<keyword evidence="2" id="KW-0472">Membrane</keyword>
<dbReference type="RefSeq" id="XP_029235647.1">
    <property type="nucleotide sequence ID" value="XM_029384498.1"/>
</dbReference>
<feature type="transmembrane region" description="Helical" evidence="2">
    <location>
        <begin position="242"/>
        <end position="265"/>
    </location>
</feature>
<comment type="caution">
    <text evidence="3">The sequence shown here is derived from an EMBL/GenBank/DDBJ whole genome shotgun (WGS) entry which is preliminary data.</text>
</comment>
<accession>A0A422N458</accession>
<evidence type="ECO:0000313" key="3">
    <source>
        <dbReference type="EMBL" id="RNF00230.1"/>
    </source>
</evidence>
<feature type="transmembrane region" description="Helical" evidence="2">
    <location>
        <begin position="166"/>
        <end position="189"/>
    </location>
</feature>
<organism evidence="3 4">
    <name type="scientific">Trypanosoma rangeli</name>
    <dbReference type="NCBI Taxonomy" id="5698"/>
    <lineage>
        <taxon>Eukaryota</taxon>
        <taxon>Discoba</taxon>
        <taxon>Euglenozoa</taxon>
        <taxon>Kinetoplastea</taxon>
        <taxon>Metakinetoplastina</taxon>
        <taxon>Trypanosomatida</taxon>
        <taxon>Trypanosomatidae</taxon>
        <taxon>Trypanosoma</taxon>
        <taxon>Herpetosoma</taxon>
    </lineage>
</organism>
<gene>
    <name evidence="3" type="ORF">TraAM80_07717</name>
</gene>
<dbReference type="GeneID" id="40331650"/>